<dbReference type="AlphaFoldDB" id="A0A9X9M3J9"/>
<evidence type="ECO:0000256" key="1">
    <source>
        <dbReference type="SAM" id="MobiDB-lite"/>
    </source>
</evidence>
<dbReference type="EMBL" id="CYRY02040727">
    <property type="protein sequence ID" value="VCX31282.1"/>
    <property type="molecule type" value="Genomic_DNA"/>
</dbReference>
<comment type="caution">
    <text evidence="2">The sequence shown here is derived from an EMBL/GenBank/DDBJ whole genome shotgun (WGS) entry which is preliminary data.</text>
</comment>
<reference evidence="2 3" key="1">
    <citation type="submission" date="2018-10" db="EMBL/GenBank/DDBJ databases">
        <authorList>
            <person name="Ekblom R."/>
            <person name="Jareborg N."/>
        </authorList>
    </citation>
    <scope>NUCLEOTIDE SEQUENCE [LARGE SCALE GENOMIC DNA]</scope>
    <source>
        <tissue evidence="2">Muscle</tissue>
    </source>
</reference>
<keyword evidence="3" id="KW-1185">Reference proteome</keyword>
<evidence type="ECO:0000313" key="2">
    <source>
        <dbReference type="EMBL" id="VCX31282.1"/>
    </source>
</evidence>
<dbReference type="Proteomes" id="UP000269945">
    <property type="component" value="Unassembled WGS sequence"/>
</dbReference>
<feature type="region of interest" description="Disordered" evidence="1">
    <location>
        <begin position="1"/>
        <end position="54"/>
    </location>
</feature>
<protein>
    <submittedName>
        <fullName evidence="2">Uncharacterized protein</fullName>
    </submittedName>
</protein>
<proteinExistence type="predicted"/>
<accession>A0A9X9M3J9</accession>
<organism evidence="2 3">
    <name type="scientific">Gulo gulo</name>
    <name type="common">Wolverine</name>
    <name type="synonym">Gluton</name>
    <dbReference type="NCBI Taxonomy" id="48420"/>
    <lineage>
        <taxon>Eukaryota</taxon>
        <taxon>Metazoa</taxon>
        <taxon>Chordata</taxon>
        <taxon>Craniata</taxon>
        <taxon>Vertebrata</taxon>
        <taxon>Euteleostomi</taxon>
        <taxon>Mammalia</taxon>
        <taxon>Eutheria</taxon>
        <taxon>Laurasiatheria</taxon>
        <taxon>Carnivora</taxon>
        <taxon>Caniformia</taxon>
        <taxon>Musteloidea</taxon>
        <taxon>Mustelidae</taxon>
        <taxon>Guloninae</taxon>
        <taxon>Gulo</taxon>
    </lineage>
</organism>
<gene>
    <name evidence="2" type="ORF">BN2614_LOCUS2</name>
</gene>
<evidence type="ECO:0000313" key="3">
    <source>
        <dbReference type="Proteomes" id="UP000269945"/>
    </source>
</evidence>
<name>A0A9X9M3J9_GULGU</name>
<sequence>MVGGGLFGGQHPRDLATQGRAERQGQPGAQATETSSVRVGQAVRGGEVGPGVKSEDVVSRQSIELDPERALRVWWVRVGWFSFDFFFPFSPRILGRVLAAQICTFQILLGARCGMDWLAFSNPRL</sequence>
<feature type="compositionally biased region" description="Polar residues" evidence="1">
    <location>
        <begin position="27"/>
        <end position="38"/>
    </location>
</feature>